<dbReference type="SUPFAM" id="SSF56420">
    <property type="entry name" value="Peptide deformylase"/>
    <property type="match status" value="1"/>
</dbReference>
<keyword evidence="2" id="KW-0648">Protein biosynthesis</keyword>
<dbReference type="NCBIfam" id="NF001159">
    <property type="entry name" value="PRK00150.1-3"/>
    <property type="match status" value="1"/>
</dbReference>
<dbReference type="InterPro" id="IPR036821">
    <property type="entry name" value="Peptide_deformylase_sf"/>
</dbReference>
<dbReference type="PRINTS" id="PR01576">
    <property type="entry name" value="PDEFORMYLASE"/>
</dbReference>
<dbReference type="GO" id="GO:0006412">
    <property type="term" value="P:translation"/>
    <property type="evidence" value="ECO:0007669"/>
    <property type="project" value="UniProtKB-UniRule"/>
</dbReference>
<evidence type="ECO:0000256" key="1">
    <source>
        <dbReference type="ARBA" id="ARBA00010759"/>
    </source>
</evidence>
<evidence type="ECO:0000313" key="4">
    <source>
        <dbReference type="Proteomes" id="UP000612893"/>
    </source>
</evidence>
<comment type="caution">
    <text evidence="3">The sequence shown here is derived from an EMBL/GenBank/DDBJ whole genome shotgun (WGS) entry which is preliminary data.</text>
</comment>
<name>A0A934K6J8_9BACT</name>
<keyword evidence="4" id="KW-1185">Reference proteome</keyword>
<dbReference type="Proteomes" id="UP000612893">
    <property type="component" value="Unassembled WGS sequence"/>
</dbReference>
<evidence type="ECO:0000256" key="2">
    <source>
        <dbReference type="HAMAP-Rule" id="MF_00163"/>
    </source>
</evidence>
<dbReference type="Gene3D" id="3.90.45.10">
    <property type="entry name" value="Peptide deformylase"/>
    <property type="match status" value="1"/>
</dbReference>
<organism evidence="3 4">
    <name type="scientific">Candidatus Nephthysia bennettiae</name>
    <dbReference type="NCBI Taxonomy" id="3127016"/>
    <lineage>
        <taxon>Bacteria</taxon>
        <taxon>Bacillati</taxon>
        <taxon>Candidatus Dormiibacterota</taxon>
        <taxon>Candidatus Dormibacteria</taxon>
        <taxon>Candidatus Dormibacterales</taxon>
        <taxon>Candidatus Dormibacteraceae</taxon>
        <taxon>Candidatus Nephthysia</taxon>
    </lineage>
</organism>
<proteinExistence type="inferred from homology"/>
<dbReference type="PANTHER" id="PTHR10458">
    <property type="entry name" value="PEPTIDE DEFORMYLASE"/>
    <property type="match status" value="1"/>
</dbReference>
<evidence type="ECO:0000313" key="3">
    <source>
        <dbReference type="EMBL" id="MBJ7601362.1"/>
    </source>
</evidence>
<keyword evidence="2 3" id="KW-0378">Hydrolase</keyword>
<dbReference type="EC" id="3.5.1.88" evidence="2"/>
<comment type="function">
    <text evidence="2">Removes the formyl group from the N-terminal Met of newly synthesized proteins. Requires at least a dipeptide for an efficient rate of reaction. N-terminal L-methionine is a prerequisite for activity but the enzyme has broad specificity at other positions.</text>
</comment>
<comment type="cofactor">
    <cofactor evidence="2">
        <name>Fe(2+)</name>
        <dbReference type="ChEBI" id="CHEBI:29033"/>
    </cofactor>
    <text evidence="2">Binds 1 Fe(2+) ion.</text>
</comment>
<feature type="active site" evidence="2">
    <location>
        <position position="132"/>
    </location>
</feature>
<dbReference type="Pfam" id="PF01327">
    <property type="entry name" value="Pep_deformylase"/>
    <property type="match status" value="1"/>
</dbReference>
<dbReference type="PIRSF" id="PIRSF004749">
    <property type="entry name" value="Pep_def"/>
    <property type="match status" value="1"/>
</dbReference>
<reference evidence="3" key="1">
    <citation type="submission" date="2020-10" db="EMBL/GenBank/DDBJ databases">
        <title>Ca. Dormibacterota MAGs.</title>
        <authorList>
            <person name="Montgomery K."/>
        </authorList>
    </citation>
    <scope>NUCLEOTIDE SEQUENCE [LARGE SCALE GENOMIC DNA]</scope>
    <source>
        <strain evidence="3">SC8812_S17_10</strain>
    </source>
</reference>
<dbReference type="InterPro" id="IPR023635">
    <property type="entry name" value="Peptide_deformylase"/>
</dbReference>
<dbReference type="HAMAP" id="MF_00163">
    <property type="entry name" value="Pep_deformylase"/>
    <property type="match status" value="1"/>
</dbReference>
<sequence>MAVREILGFEHPVLREKARKVPRVDGSIVRLLDDLAETMYAAPGAGLAANQIGVPLRVCVVKGEENQHWGLVNPVLVKGEGSQVGYEGCLSFPGWVGEVERYETVVVKGLNRRGKEIRVKSSGFTARAFQHELDHLDGVLFTDRLTSLGTLRRAEELEADPEAEPEAIKA</sequence>
<feature type="binding site" evidence="2">
    <location>
        <position position="135"/>
    </location>
    <ligand>
        <name>Fe cation</name>
        <dbReference type="ChEBI" id="CHEBI:24875"/>
    </ligand>
</feature>
<protein>
    <recommendedName>
        <fullName evidence="2">Peptide deformylase</fullName>
        <shortName evidence="2">PDF</shortName>
        <ecNumber evidence="2">3.5.1.88</ecNumber>
    </recommendedName>
    <alternativeName>
        <fullName evidence="2">Polypeptide deformylase</fullName>
    </alternativeName>
</protein>
<dbReference type="GO" id="GO:0042586">
    <property type="term" value="F:peptide deformylase activity"/>
    <property type="evidence" value="ECO:0007669"/>
    <property type="project" value="UniProtKB-UniRule"/>
</dbReference>
<dbReference type="RefSeq" id="WP_338205572.1">
    <property type="nucleotide sequence ID" value="NZ_JAEKNR010000242.1"/>
</dbReference>
<feature type="binding site" evidence="2">
    <location>
        <position position="89"/>
    </location>
    <ligand>
        <name>Fe cation</name>
        <dbReference type="ChEBI" id="CHEBI:24875"/>
    </ligand>
</feature>
<keyword evidence="2" id="KW-0479">Metal-binding</keyword>
<accession>A0A934K6J8</accession>
<dbReference type="PANTHER" id="PTHR10458:SF22">
    <property type="entry name" value="PEPTIDE DEFORMYLASE"/>
    <property type="match status" value="1"/>
</dbReference>
<dbReference type="EMBL" id="JAEKNR010000242">
    <property type="protein sequence ID" value="MBJ7601362.1"/>
    <property type="molecule type" value="Genomic_DNA"/>
</dbReference>
<dbReference type="GO" id="GO:0046872">
    <property type="term" value="F:metal ion binding"/>
    <property type="evidence" value="ECO:0007669"/>
    <property type="project" value="UniProtKB-KW"/>
</dbReference>
<keyword evidence="2" id="KW-0408">Iron</keyword>
<dbReference type="AlphaFoldDB" id="A0A934K6J8"/>
<dbReference type="NCBIfam" id="TIGR00079">
    <property type="entry name" value="pept_deformyl"/>
    <property type="match status" value="1"/>
</dbReference>
<comment type="catalytic activity">
    <reaction evidence="2">
        <text>N-terminal N-formyl-L-methionyl-[peptide] + H2O = N-terminal L-methionyl-[peptide] + formate</text>
        <dbReference type="Rhea" id="RHEA:24420"/>
        <dbReference type="Rhea" id="RHEA-COMP:10639"/>
        <dbReference type="Rhea" id="RHEA-COMP:10640"/>
        <dbReference type="ChEBI" id="CHEBI:15377"/>
        <dbReference type="ChEBI" id="CHEBI:15740"/>
        <dbReference type="ChEBI" id="CHEBI:49298"/>
        <dbReference type="ChEBI" id="CHEBI:64731"/>
        <dbReference type="EC" id="3.5.1.88"/>
    </reaction>
</comment>
<feature type="binding site" evidence="2">
    <location>
        <position position="131"/>
    </location>
    <ligand>
        <name>Fe cation</name>
        <dbReference type="ChEBI" id="CHEBI:24875"/>
    </ligand>
</feature>
<dbReference type="CDD" id="cd00487">
    <property type="entry name" value="Pep_deformylase"/>
    <property type="match status" value="1"/>
</dbReference>
<gene>
    <name evidence="2 3" type="primary">def</name>
    <name evidence="3" type="ORF">JF922_25225</name>
</gene>
<comment type="similarity">
    <text evidence="1 2">Belongs to the polypeptide deformylase family.</text>
</comment>